<feature type="region of interest" description="Disordered" evidence="6">
    <location>
        <begin position="1"/>
        <end position="79"/>
    </location>
</feature>
<keyword evidence="8" id="KW-1185">Reference proteome</keyword>
<dbReference type="GO" id="GO:0034399">
    <property type="term" value="C:nuclear periphery"/>
    <property type="evidence" value="ECO:0007669"/>
    <property type="project" value="TreeGrafter"/>
</dbReference>
<name>A0A168RGB7_ABSGL</name>
<accession>A0A168RGB7</accession>
<evidence type="ECO:0000256" key="1">
    <source>
        <dbReference type="ARBA" id="ARBA00004604"/>
    </source>
</evidence>
<proteinExistence type="inferred from homology"/>
<organism evidence="7">
    <name type="scientific">Absidia glauca</name>
    <name type="common">Pin mould</name>
    <dbReference type="NCBI Taxonomy" id="4829"/>
    <lineage>
        <taxon>Eukaryota</taxon>
        <taxon>Fungi</taxon>
        <taxon>Fungi incertae sedis</taxon>
        <taxon>Mucoromycota</taxon>
        <taxon>Mucoromycotina</taxon>
        <taxon>Mucoromycetes</taxon>
        <taxon>Mucorales</taxon>
        <taxon>Cunninghamellaceae</taxon>
        <taxon>Absidia</taxon>
    </lineage>
</organism>
<dbReference type="AlphaFoldDB" id="A0A168RGB7"/>
<reference evidence="7" key="1">
    <citation type="submission" date="2016-04" db="EMBL/GenBank/DDBJ databases">
        <authorList>
            <person name="Evans L.H."/>
            <person name="Alamgir A."/>
            <person name="Owens N."/>
            <person name="Weber N.D."/>
            <person name="Virtaneva K."/>
            <person name="Barbian K."/>
            <person name="Babar A."/>
            <person name="Rosenke K."/>
        </authorList>
    </citation>
    <scope>NUCLEOTIDE SEQUENCE [LARGE SCALE GENOMIC DNA]</scope>
    <source>
        <strain evidence="7">CBS 101.48</strain>
    </source>
</reference>
<feature type="compositionally biased region" description="Acidic residues" evidence="6">
    <location>
        <begin position="23"/>
        <end position="33"/>
    </location>
</feature>
<keyword evidence="4" id="KW-0175">Coiled coil</keyword>
<feature type="region of interest" description="Disordered" evidence="6">
    <location>
        <begin position="179"/>
        <end position="213"/>
    </location>
</feature>
<sequence length="311" mass="35443">MVANLLSNKAKRLAKKAVKEEPVAEPDVSDEEVQQALDQESSDDEESDEVPTLVEEVDDDEEEEEEEEEVEERRIPKNDEAALLRLTEKLKLKNLPWIETMEVTSTKAVEIKDNEHQDENMARELAFYQQALEAARIARDKFRELDVPFSRPDDYYAEMLKSDEHMAKVRQRLLDEAARNKASEEAKRQRNLKKFGKKVQVQKQMDRQKEKAQTLDKIKLLKRKRKDGESLTLDNDFDVALEGADTKRPKKDDKSAGKPTKRQIKDTKYGFGGKRGKHHKSNTAESSSDVGGYRKKGGSGGAKRGGKGGRK</sequence>
<dbReference type="GO" id="GO:0042273">
    <property type="term" value="P:ribosomal large subunit biogenesis"/>
    <property type="evidence" value="ECO:0007669"/>
    <property type="project" value="TreeGrafter"/>
</dbReference>
<evidence type="ECO:0000256" key="3">
    <source>
        <dbReference type="ARBA" id="ARBA00022517"/>
    </source>
</evidence>
<dbReference type="InterPro" id="IPR008610">
    <property type="entry name" value="Ebp2"/>
</dbReference>
<comment type="subcellular location">
    <subcellularLocation>
        <location evidence="1">Nucleus</location>
        <location evidence="1">Nucleolus</location>
    </subcellularLocation>
</comment>
<evidence type="ECO:0000313" key="8">
    <source>
        <dbReference type="Proteomes" id="UP000078561"/>
    </source>
</evidence>
<feature type="compositionally biased region" description="Basic and acidic residues" evidence="6">
    <location>
        <begin position="179"/>
        <end position="188"/>
    </location>
</feature>
<feature type="compositionally biased region" description="Basic and acidic residues" evidence="6">
    <location>
        <begin position="244"/>
        <end position="256"/>
    </location>
</feature>
<gene>
    <name evidence="7" type="primary">ABSGL_12536.1 scaffold 12955</name>
</gene>
<dbReference type="PANTHER" id="PTHR13028:SF0">
    <property type="entry name" value="RRNA-PROCESSING PROTEIN EBP2-RELATED"/>
    <property type="match status" value="1"/>
</dbReference>
<dbReference type="GO" id="GO:0030687">
    <property type="term" value="C:preribosome, large subunit precursor"/>
    <property type="evidence" value="ECO:0007669"/>
    <property type="project" value="TreeGrafter"/>
</dbReference>
<dbReference type="Proteomes" id="UP000078561">
    <property type="component" value="Unassembled WGS sequence"/>
</dbReference>
<feature type="region of interest" description="Disordered" evidence="6">
    <location>
        <begin position="232"/>
        <end position="311"/>
    </location>
</feature>
<dbReference type="GO" id="GO:0005730">
    <property type="term" value="C:nucleolus"/>
    <property type="evidence" value="ECO:0007669"/>
    <property type="project" value="UniProtKB-SubCell"/>
</dbReference>
<dbReference type="InParanoid" id="A0A168RGB7"/>
<keyword evidence="3" id="KW-0690">Ribosome biogenesis</keyword>
<dbReference type="OrthoDB" id="443772at2759"/>
<dbReference type="FunCoup" id="A0A168RGB7">
    <property type="interactions" value="609"/>
</dbReference>
<evidence type="ECO:0000256" key="4">
    <source>
        <dbReference type="ARBA" id="ARBA00023054"/>
    </source>
</evidence>
<protein>
    <recommendedName>
        <fullName evidence="9">rRNA processing protein Ebp2</fullName>
    </recommendedName>
</protein>
<dbReference type="STRING" id="4829.A0A168RGB7"/>
<dbReference type="Pfam" id="PF05890">
    <property type="entry name" value="Ebp2"/>
    <property type="match status" value="1"/>
</dbReference>
<dbReference type="GO" id="GO:0006364">
    <property type="term" value="P:rRNA processing"/>
    <property type="evidence" value="ECO:0007669"/>
    <property type="project" value="TreeGrafter"/>
</dbReference>
<dbReference type="PANTHER" id="PTHR13028">
    <property type="entry name" value="RRNA PROCESSING PROTEIN EBNA1-BINDING PROTEIN-RELATED"/>
    <property type="match status" value="1"/>
</dbReference>
<evidence type="ECO:0000313" key="7">
    <source>
        <dbReference type="EMBL" id="SAM06830.1"/>
    </source>
</evidence>
<keyword evidence="5" id="KW-0539">Nucleus</keyword>
<dbReference type="OMA" id="RETMFHR"/>
<evidence type="ECO:0000256" key="5">
    <source>
        <dbReference type="ARBA" id="ARBA00023242"/>
    </source>
</evidence>
<comment type="similarity">
    <text evidence="2">Belongs to the EBP2 family.</text>
</comment>
<feature type="compositionally biased region" description="Acidic residues" evidence="6">
    <location>
        <begin position="40"/>
        <end position="70"/>
    </location>
</feature>
<evidence type="ECO:0000256" key="2">
    <source>
        <dbReference type="ARBA" id="ARBA00007336"/>
    </source>
</evidence>
<feature type="compositionally biased region" description="Basic and acidic residues" evidence="6">
    <location>
        <begin position="204"/>
        <end position="213"/>
    </location>
</feature>
<evidence type="ECO:0000256" key="6">
    <source>
        <dbReference type="SAM" id="MobiDB-lite"/>
    </source>
</evidence>
<evidence type="ECO:0008006" key="9">
    <source>
        <dbReference type="Google" id="ProtNLM"/>
    </source>
</evidence>
<dbReference type="EMBL" id="LT554635">
    <property type="protein sequence ID" value="SAM06830.1"/>
    <property type="molecule type" value="Genomic_DNA"/>
</dbReference>